<protein>
    <submittedName>
        <fullName evidence="1">Uncharacterized protein</fullName>
    </submittedName>
</protein>
<reference evidence="1 2" key="1">
    <citation type="submission" date="2013-08" db="EMBL/GenBank/DDBJ databases">
        <title>The genome sequence of Knoellia aerolata.</title>
        <authorList>
            <person name="Zhu W."/>
            <person name="Wang G."/>
        </authorList>
    </citation>
    <scope>NUCLEOTIDE SEQUENCE [LARGE SCALE GENOMIC DNA]</scope>
    <source>
        <strain evidence="1 2">DSM 18566</strain>
    </source>
</reference>
<dbReference type="AlphaFoldDB" id="A0A0A0K4B3"/>
<dbReference type="eggNOG" id="ENOG5032C2I">
    <property type="taxonomic scope" value="Bacteria"/>
</dbReference>
<keyword evidence="2" id="KW-1185">Reference proteome</keyword>
<accession>A0A0A0K4B3</accession>
<dbReference type="RefSeq" id="WP_211254658.1">
    <property type="nucleotide sequence ID" value="NZ_AVPL01000003.1"/>
</dbReference>
<dbReference type="Proteomes" id="UP000030013">
    <property type="component" value="Unassembled WGS sequence"/>
</dbReference>
<organism evidence="1 2">
    <name type="scientific">Knoellia aerolata DSM 18566</name>
    <dbReference type="NCBI Taxonomy" id="1385519"/>
    <lineage>
        <taxon>Bacteria</taxon>
        <taxon>Bacillati</taxon>
        <taxon>Actinomycetota</taxon>
        <taxon>Actinomycetes</taxon>
        <taxon>Micrococcales</taxon>
        <taxon>Intrasporangiaceae</taxon>
        <taxon>Knoellia</taxon>
    </lineage>
</organism>
<proteinExistence type="predicted"/>
<evidence type="ECO:0000313" key="1">
    <source>
        <dbReference type="EMBL" id="KGN42651.1"/>
    </source>
</evidence>
<comment type="caution">
    <text evidence="1">The sequence shown here is derived from an EMBL/GenBank/DDBJ whole genome shotgun (WGS) entry which is preliminary data.</text>
</comment>
<sequence length="205" mass="21725">MAAEPGAGSGAGARESRLRVVDAIGTAILSTAPSADSLELVRHSAAAESAVKDLLQQAVGAARADGHSWAAVGAALGMSRQAVQQRFGGRADEGVLADEERWLGPVTAFDEMPELQLAGRLGWHTVGVGMLRHRMVRTPTQWEHKRIVWSGSLARHEKDGWVVGSRAFPWVYLVRDTGRPAEAPVAPVAPVAPAAAVGHVTERHQ</sequence>
<gene>
    <name evidence="1" type="ORF">N801_14010</name>
</gene>
<dbReference type="STRING" id="1385519.N801_14010"/>
<dbReference type="EMBL" id="AVPL01000003">
    <property type="protein sequence ID" value="KGN42651.1"/>
    <property type="molecule type" value="Genomic_DNA"/>
</dbReference>
<evidence type="ECO:0000313" key="2">
    <source>
        <dbReference type="Proteomes" id="UP000030013"/>
    </source>
</evidence>
<name>A0A0A0K4B3_9MICO</name>